<name>A0A8S5NW38_9CAUD</name>
<organism evidence="1">
    <name type="scientific">Siphoviridae sp. ctOba29</name>
    <dbReference type="NCBI Taxonomy" id="2825480"/>
    <lineage>
        <taxon>Viruses</taxon>
        <taxon>Duplodnaviria</taxon>
        <taxon>Heunggongvirae</taxon>
        <taxon>Uroviricota</taxon>
        <taxon>Caudoviricetes</taxon>
    </lineage>
</organism>
<reference evidence="1" key="1">
    <citation type="journal article" date="2021" name="Proc. Natl. Acad. Sci. U.S.A.">
        <title>A Catalog of Tens of Thousands of Viruses from Human Metagenomes Reveals Hidden Associations with Chronic Diseases.</title>
        <authorList>
            <person name="Tisza M.J."/>
            <person name="Buck C.B."/>
        </authorList>
    </citation>
    <scope>NUCLEOTIDE SEQUENCE</scope>
    <source>
        <strain evidence="1">CtOba29</strain>
    </source>
</reference>
<sequence>MAGIGESTLRGYMQNTEFVERYELAFSDMVRDAAQQAKQTLSPALSTLKEIMMDQYEPAQARITAARSILEYSLKLTEQADILEQLRELERWKEELNGNR</sequence>
<proteinExistence type="predicted"/>
<accession>A0A8S5NW38</accession>
<dbReference type="EMBL" id="BK015271">
    <property type="protein sequence ID" value="DAD98953.1"/>
    <property type="molecule type" value="Genomic_DNA"/>
</dbReference>
<evidence type="ECO:0000313" key="1">
    <source>
        <dbReference type="EMBL" id="DAD98953.1"/>
    </source>
</evidence>
<protein>
    <submittedName>
        <fullName evidence="1">Helix-turn-helix of insertion element transposase</fullName>
    </submittedName>
</protein>